<proteinExistence type="predicted"/>
<name>A0A366M4J4_9ACTN</name>
<accession>A0A366M4J4</accession>
<sequence>MTRTRNELLDAILREAGWSRAQAANAYNRIAQENNLHNHTNIGRSHISMWVGGTKPSGEAPIILCQALSRRLQRLVTPRELGFTAANAQEHNAPGWQTDPLTELAELGGTDLDLGRRHLLTNAVYSTAALTLPGQQWWDTMAAPQPAETRPRHRIGPADIETVRDLTAAFSRVDQQRGGGHGRKAVVQYLKTDVAALLQGSFSTESVQRDMFSAAGELAYLAGWMAFDNSEHALAQRYFVLAVKLAARADDPPLTAHILRAMAHQALDLGAPKQALDLSTASIDGPRYANATPRERALTGVVHARALATNGHNQAAARTLLQAEDDLTSADAGTPEPHRTFFFGEASLAHETARTLTALGDTPGALRHYQHSIRTRGTTFRRTHAVTLGYLGAAHLTQANLEEACTVWTTALDTIENGVHSARARQTITDMRNVLSPYRHRKIPLVTDLDTRAAHYLAHTR</sequence>
<dbReference type="OrthoDB" id="3213425at2"/>
<keyword evidence="2" id="KW-1185">Reference proteome</keyword>
<organism evidence="1 2">
    <name type="scientific">Spongiactinospora rosea</name>
    <dbReference type="NCBI Taxonomy" id="2248750"/>
    <lineage>
        <taxon>Bacteria</taxon>
        <taxon>Bacillati</taxon>
        <taxon>Actinomycetota</taxon>
        <taxon>Actinomycetes</taxon>
        <taxon>Streptosporangiales</taxon>
        <taxon>Streptosporangiaceae</taxon>
        <taxon>Spongiactinospora</taxon>
    </lineage>
</organism>
<reference evidence="1 2" key="1">
    <citation type="submission" date="2018-06" db="EMBL/GenBank/DDBJ databases">
        <title>Sphaerisporangium craniellae sp. nov., isolated from a marine sponge in the South China Sea.</title>
        <authorList>
            <person name="Li L."/>
        </authorList>
    </citation>
    <scope>NUCLEOTIDE SEQUENCE [LARGE SCALE GENOMIC DNA]</scope>
    <source>
        <strain evidence="1 2">LHW63015</strain>
    </source>
</reference>
<dbReference type="Proteomes" id="UP000253303">
    <property type="component" value="Unassembled WGS sequence"/>
</dbReference>
<protein>
    <submittedName>
        <fullName evidence="1">Tat pathway signal protein</fullName>
    </submittedName>
</protein>
<comment type="caution">
    <text evidence="1">The sequence shown here is derived from an EMBL/GenBank/DDBJ whole genome shotgun (WGS) entry which is preliminary data.</text>
</comment>
<dbReference type="InterPro" id="IPR011990">
    <property type="entry name" value="TPR-like_helical_dom_sf"/>
</dbReference>
<dbReference type="EMBL" id="QMEY01000002">
    <property type="protein sequence ID" value="RBQ21116.1"/>
    <property type="molecule type" value="Genomic_DNA"/>
</dbReference>
<dbReference type="AlphaFoldDB" id="A0A366M4J4"/>
<dbReference type="Gene3D" id="1.25.40.10">
    <property type="entry name" value="Tetratricopeptide repeat domain"/>
    <property type="match status" value="1"/>
</dbReference>
<evidence type="ECO:0000313" key="1">
    <source>
        <dbReference type="EMBL" id="RBQ21116.1"/>
    </source>
</evidence>
<dbReference type="SUPFAM" id="SSF48452">
    <property type="entry name" value="TPR-like"/>
    <property type="match status" value="1"/>
</dbReference>
<gene>
    <name evidence="1" type="ORF">DP939_05700</name>
</gene>
<evidence type="ECO:0000313" key="2">
    <source>
        <dbReference type="Proteomes" id="UP000253303"/>
    </source>
</evidence>